<dbReference type="Pfam" id="PF22920">
    <property type="entry name" value="UvrC_RNaseH"/>
    <property type="match status" value="1"/>
</dbReference>
<evidence type="ECO:0000256" key="7">
    <source>
        <dbReference type="HAMAP-Rule" id="MF_00203"/>
    </source>
</evidence>
<dbReference type="EMBL" id="JACHEN010000010">
    <property type="protein sequence ID" value="MBB6215799.1"/>
    <property type="molecule type" value="Genomic_DNA"/>
</dbReference>
<dbReference type="InterPro" id="IPR001943">
    <property type="entry name" value="UVR_dom"/>
</dbReference>
<dbReference type="PANTHER" id="PTHR30562">
    <property type="entry name" value="UVRC/OXIDOREDUCTASE"/>
    <property type="match status" value="1"/>
</dbReference>
<comment type="similarity">
    <text evidence="7">Belongs to the UvrC family.</text>
</comment>
<dbReference type="RefSeq" id="WP_184310354.1">
    <property type="nucleotide sequence ID" value="NZ_JACHEN010000010.1"/>
</dbReference>
<dbReference type="PROSITE" id="PS50164">
    <property type="entry name" value="GIY_YIG"/>
    <property type="match status" value="1"/>
</dbReference>
<accession>A0A841L082</accession>
<dbReference type="CDD" id="cd10434">
    <property type="entry name" value="GIY-YIG_UvrC_Cho"/>
    <property type="match status" value="1"/>
</dbReference>
<dbReference type="Gene3D" id="1.10.150.20">
    <property type="entry name" value="5' to 3' exonuclease, C-terminal subdomain"/>
    <property type="match status" value="1"/>
</dbReference>
<evidence type="ECO:0000256" key="1">
    <source>
        <dbReference type="ARBA" id="ARBA00022490"/>
    </source>
</evidence>
<dbReference type="InterPro" id="IPR000305">
    <property type="entry name" value="GIY-YIG_endonuc"/>
</dbReference>
<dbReference type="GO" id="GO:0003677">
    <property type="term" value="F:DNA binding"/>
    <property type="evidence" value="ECO:0007669"/>
    <property type="project" value="UniProtKB-UniRule"/>
</dbReference>
<dbReference type="InterPro" id="IPR036876">
    <property type="entry name" value="UVR_dom_sf"/>
</dbReference>
<evidence type="ECO:0000256" key="2">
    <source>
        <dbReference type="ARBA" id="ARBA00022763"/>
    </source>
</evidence>
<dbReference type="SMART" id="SM00278">
    <property type="entry name" value="HhH1"/>
    <property type="match status" value="2"/>
</dbReference>
<dbReference type="PROSITE" id="PS50165">
    <property type="entry name" value="UVRC"/>
    <property type="match status" value="1"/>
</dbReference>
<dbReference type="Pfam" id="PF08459">
    <property type="entry name" value="UvrC_RNaseH_dom"/>
    <property type="match status" value="1"/>
</dbReference>
<comment type="subunit">
    <text evidence="7">Interacts with UvrB in an incision complex.</text>
</comment>
<gene>
    <name evidence="7" type="primary">uvrC</name>
    <name evidence="11" type="ORF">HNQ80_001890</name>
</gene>
<dbReference type="Pfam" id="PF01541">
    <property type="entry name" value="GIY-YIG"/>
    <property type="match status" value="1"/>
</dbReference>
<evidence type="ECO:0000256" key="3">
    <source>
        <dbReference type="ARBA" id="ARBA00022769"/>
    </source>
</evidence>
<dbReference type="SUPFAM" id="SSF46600">
    <property type="entry name" value="C-terminal UvrC-binding domain of UvrB"/>
    <property type="match status" value="1"/>
</dbReference>
<evidence type="ECO:0000256" key="6">
    <source>
        <dbReference type="ARBA" id="ARBA00023236"/>
    </source>
</evidence>
<feature type="domain" description="GIY-YIG" evidence="9">
    <location>
        <begin position="13"/>
        <end position="92"/>
    </location>
</feature>
<dbReference type="InterPro" id="IPR003583">
    <property type="entry name" value="Hlx-hairpin-Hlx_DNA-bd_motif"/>
</dbReference>
<dbReference type="SMART" id="SM00465">
    <property type="entry name" value="GIYc"/>
    <property type="match status" value="1"/>
</dbReference>
<sequence>MVDLSEQLKKLPDKPGVYLMKDSHGEIIYVGKAISLKNRVRQYFQSSKNHPPKVRAMVENIHDFEYIITDSEVEALMLESNLIKKHRPKYNVLLRDDKHYPYIKVTLGEKYPRVMKTRKVIKDGARYFGPYIHVGAVNQTIEILKKFYPLRTCSKSLEKPQERPCLNYHIGKCLGPCTGNVNQEAYDKMIQEIILFLSGKQDELVKEISKKMHLAAENMDFEKAAEYRDQIIAIQSILEKQKVIFATDIDQDVIAMARGVDEACIMVFFLRGGKLMGREHYMVNATDEDDRKEILSSFLKQFYGGTAFIPKEILLEEELEDSDLISQWLTMKKDGKVSVKNPKKGEKKELLDMVHKNAVEILEQFSEKLIRERQKSLGALEELAAYMGLDRKPYRIEAFDISNTQGIHSVASMVVFEGGKPKYSDYRRFKIKTIEGPNDYGSMQEVVYRRFKRGLEEKEAMEKKGIVDEEGKFSRLPDLILIDGGLGQVNAAAEVLSALQVDIPIAGMVKDDRHRTKDLIYQGVELGLNKTSNAFLLVAKVQEEAHRFAITYHKSLRGKTAVQSVLDEIPGIGEKRRIALLKHFQSIDRIKKADVEALCEVEGMNRRAAEQIKDYFDRGKQEER</sequence>
<keyword evidence="6 7" id="KW-0742">SOS response</keyword>
<dbReference type="NCBIfam" id="TIGR00194">
    <property type="entry name" value="uvrC"/>
    <property type="match status" value="1"/>
</dbReference>
<evidence type="ECO:0000259" key="9">
    <source>
        <dbReference type="PROSITE" id="PS50164"/>
    </source>
</evidence>
<dbReference type="PANTHER" id="PTHR30562:SF1">
    <property type="entry name" value="UVRABC SYSTEM PROTEIN C"/>
    <property type="match status" value="1"/>
</dbReference>
<dbReference type="InterPro" id="IPR004791">
    <property type="entry name" value="UvrC"/>
</dbReference>
<keyword evidence="1 7" id="KW-0963">Cytoplasm</keyword>
<proteinExistence type="inferred from homology"/>
<evidence type="ECO:0000313" key="12">
    <source>
        <dbReference type="Proteomes" id="UP000579281"/>
    </source>
</evidence>
<evidence type="ECO:0000256" key="4">
    <source>
        <dbReference type="ARBA" id="ARBA00022881"/>
    </source>
</evidence>
<protein>
    <recommendedName>
        <fullName evidence="7">UvrABC system protein C</fullName>
        <shortName evidence="7">Protein UvrC</shortName>
    </recommendedName>
    <alternativeName>
        <fullName evidence="7">Excinuclease ABC subunit C</fullName>
    </alternativeName>
</protein>
<dbReference type="InterPro" id="IPR050066">
    <property type="entry name" value="UvrABC_protein_C"/>
</dbReference>
<dbReference type="GO" id="GO:0006289">
    <property type="term" value="P:nucleotide-excision repair"/>
    <property type="evidence" value="ECO:0007669"/>
    <property type="project" value="UniProtKB-UniRule"/>
</dbReference>
<dbReference type="Pfam" id="PF02151">
    <property type="entry name" value="UVR"/>
    <property type="match status" value="1"/>
</dbReference>
<name>A0A841L082_9FIRM</name>
<dbReference type="GO" id="GO:0005737">
    <property type="term" value="C:cytoplasm"/>
    <property type="evidence" value="ECO:0007669"/>
    <property type="project" value="UniProtKB-SubCell"/>
</dbReference>
<keyword evidence="4 7" id="KW-0267">Excision nuclease</keyword>
<reference evidence="11 12" key="1">
    <citation type="submission" date="2020-08" db="EMBL/GenBank/DDBJ databases">
        <title>Genomic Encyclopedia of Type Strains, Phase IV (KMG-IV): sequencing the most valuable type-strain genomes for metagenomic binning, comparative biology and taxonomic classification.</title>
        <authorList>
            <person name="Goeker M."/>
        </authorList>
    </citation>
    <scope>NUCLEOTIDE SEQUENCE [LARGE SCALE GENOMIC DNA]</scope>
    <source>
        <strain evidence="11 12">DSM 103526</strain>
    </source>
</reference>
<dbReference type="Pfam" id="PF14520">
    <property type="entry name" value="HHH_5"/>
    <property type="match status" value="1"/>
</dbReference>
<keyword evidence="3 7" id="KW-0228">DNA excision</keyword>
<comment type="caution">
    <text evidence="11">The sequence shown here is derived from an EMBL/GenBank/DDBJ whole genome shotgun (WGS) entry which is preliminary data.</text>
</comment>
<comment type="subcellular location">
    <subcellularLocation>
        <location evidence="7">Cytoplasm</location>
    </subcellularLocation>
</comment>
<dbReference type="FunFam" id="3.40.1440.10:FF:000001">
    <property type="entry name" value="UvrABC system protein C"/>
    <property type="match status" value="1"/>
</dbReference>
<evidence type="ECO:0000259" key="10">
    <source>
        <dbReference type="PROSITE" id="PS50165"/>
    </source>
</evidence>
<dbReference type="InterPro" id="IPR001162">
    <property type="entry name" value="UvrC_RNase_H_dom"/>
</dbReference>
<comment type="function">
    <text evidence="7">The UvrABC repair system catalyzes the recognition and processing of DNA lesions. UvrC both incises the 5' and 3' sides of the lesion. The N-terminal half is responsible for the 3' incision and the C-terminal half is responsible for the 5' incision.</text>
</comment>
<dbReference type="PROSITE" id="PS50151">
    <property type="entry name" value="UVR"/>
    <property type="match status" value="1"/>
</dbReference>
<keyword evidence="12" id="KW-1185">Reference proteome</keyword>
<keyword evidence="5 7" id="KW-0234">DNA repair</keyword>
<evidence type="ECO:0000256" key="5">
    <source>
        <dbReference type="ARBA" id="ARBA00023204"/>
    </source>
</evidence>
<feature type="domain" description="UVR" evidence="8">
    <location>
        <begin position="202"/>
        <end position="237"/>
    </location>
</feature>
<dbReference type="InterPro" id="IPR038476">
    <property type="entry name" value="UvrC_RNase_H_dom_sf"/>
</dbReference>
<dbReference type="SUPFAM" id="SSF47781">
    <property type="entry name" value="RuvA domain 2-like"/>
    <property type="match status" value="1"/>
</dbReference>
<dbReference type="InterPro" id="IPR047296">
    <property type="entry name" value="GIY-YIG_UvrC_Cho"/>
</dbReference>
<dbReference type="SUPFAM" id="SSF82771">
    <property type="entry name" value="GIY-YIG endonuclease"/>
    <property type="match status" value="1"/>
</dbReference>
<dbReference type="Proteomes" id="UP000579281">
    <property type="component" value="Unassembled WGS sequence"/>
</dbReference>
<dbReference type="Gene3D" id="3.30.420.340">
    <property type="entry name" value="UvrC, RNAse H endonuclease domain"/>
    <property type="match status" value="1"/>
</dbReference>
<dbReference type="Gene3D" id="3.40.1440.10">
    <property type="entry name" value="GIY-YIG endonuclease"/>
    <property type="match status" value="1"/>
</dbReference>
<keyword evidence="2 7" id="KW-0227">DNA damage</keyword>
<dbReference type="InterPro" id="IPR010994">
    <property type="entry name" value="RuvA_2-like"/>
</dbReference>
<feature type="domain" description="UvrC family homology region profile" evidence="10">
    <location>
        <begin position="253"/>
        <end position="496"/>
    </location>
</feature>
<organism evidence="11 12">
    <name type="scientific">Anaerosolibacter carboniphilus</name>
    <dbReference type="NCBI Taxonomy" id="1417629"/>
    <lineage>
        <taxon>Bacteria</taxon>
        <taxon>Bacillati</taxon>
        <taxon>Bacillota</taxon>
        <taxon>Clostridia</taxon>
        <taxon>Peptostreptococcales</taxon>
        <taxon>Thermotaleaceae</taxon>
        <taxon>Anaerosolibacter</taxon>
    </lineage>
</organism>
<dbReference type="Gene3D" id="4.10.860.10">
    <property type="entry name" value="UVR domain"/>
    <property type="match status" value="1"/>
</dbReference>
<evidence type="ECO:0000259" key="8">
    <source>
        <dbReference type="PROSITE" id="PS50151"/>
    </source>
</evidence>
<dbReference type="GO" id="GO:0009381">
    <property type="term" value="F:excinuclease ABC activity"/>
    <property type="evidence" value="ECO:0007669"/>
    <property type="project" value="UniProtKB-UniRule"/>
</dbReference>
<dbReference type="GO" id="GO:0009432">
    <property type="term" value="P:SOS response"/>
    <property type="evidence" value="ECO:0007669"/>
    <property type="project" value="UniProtKB-UniRule"/>
</dbReference>
<evidence type="ECO:0000313" key="11">
    <source>
        <dbReference type="EMBL" id="MBB6215799.1"/>
    </source>
</evidence>
<dbReference type="AlphaFoldDB" id="A0A841L082"/>
<dbReference type="NCBIfam" id="NF001824">
    <property type="entry name" value="PRK00558.1-5"/>
    <property type="match status" value="1"/>
</dbReference>
<dbReference type="HAMAP" id="MF_00203">
    <property type="entry name" value="UvrC"/>
    <property type="match status" value="1"/>
</dbReference>
<dbReference type="InterPro" id="IPR035901">
    <property type="entry name" value="GIY-YIG_endonuc_sf"/>
</dbReference>
<dbReference type="GO" id="GO:0009380">
    <property type="term" value="C:excinuclease repair complex"/>
    <property type="evidence" value="ECO:0007669"/>
    <property type="project" value="InterPro"/>
</dbReference>